<evidence type="ECO:0000313" key="3">
    <source>
        <dbReference type="Proteomes" id="UP000324222"/>
    </source>
</evidence>
<keyword evidence="3" id="KW-1185">Reference proteome</keyword>
<dbReference type="EMBL" id="VSRR010068300">
    <property type="protein sequence ID" value="MPC85383.1"/>
    <property type="molecule type" value="Genomic_DNA"/>
</dbReference>
<accession>A0A5B7ISN9</accession>
<sequence>MRADSQQSVTQQLTGSLRWHQYHQMPQHRHITRPLVRGGAELTPLGTLRPASLHLKAFNNTQCPEDPEGGGYALGGTRKWH</sequence>
<evidence type="ECO:0000256" key="1">
    <source>
        <dbReference type="SAM" id="MobiDB-lite"/>
    </source>
</evidence>
<comment type="caution">
    <text evidence="2">The sequence shown here is derived from an EMBL/GenBank/DDBJ whole genome shotgun (WGS) entry which is preliminary data.</text>
</comment>
<gene>
    <name evidence="2" type="ORF">E2C01_080154</name>
</gene>
<organism evidence="2 3">
    <name type="scientific">Portunus trituberculatus</name>
    <name type="common">Swimming crab</name>
    <name type="synonym">Neptunus trituberculatus</name>
    <dbReference type="NCBI Taxonomy" id="210409"/>
    <lineage>
        <taxon>Eukaryota</taxon>
        <taxon>Metazoa</taxon>
        <taxon>Ecdysozoa</taxon>
        <taxon>Arthropoda</taxon>
        <taxon>Crustacea</taxon>
        <taxon>Multicrustacea</taxon>
        <taxon>Malacostraca</taxon>
        <taxon>Eumalacostraca</taxon>
        <taxon>Eucarida</taxon>
        <taxon>Decapoda</taxon>
        <taxon>Pleocyemata</taxon>
        <taxon>Brachyura</taxon>
        <taxon>Eubrachyura</taxon>
        <taxon>Portunoidea</taxon>
        <taxon>Portunidae</taxon>
        <taxon>Portuninae</taxon>
        <taxon>Portunus</taxon>
    </lineage>
</organism>
<dbReference type="AlphaFoldDB" id="A0A5B7ISN9"/>
<dbReference type="Proteomes" id="UP000324222">
    <property type="component" value="Unassembled WGS sequence"/>
</dbReference>
<evidence type="ECO:0000313" key="2">
    <source>
        <dbReference type="EMBL" id="MPC85383.1"/>
    </source>
</evidence>
<proteinExistence type="predicted"/>
<feature type="region of interest" description="Disordered" evidence="1">
    <location>
        <begin position="59"/>
        <end position="81"/>
    </location>
</feature>
<reference evidence="2 3" key="1">
    <citation type="submission" date="2019-05" db="EMBL/GenBank/DDBJ databases">
        <title>Another draft genome of Portunus trituberculatus and its Hox gene families provides insights of decapod evolution.</title>
        <authorList>
            <person name="Jeong J.-H."/>
            <person name="Song I."/>
            <person name="Kim S."/>
            <person name="Choi T."/>
            <person name="Kim D."/>
            <person name="Ryu S."/>
            <person name="Kim W."/>
        </authorList>
    </citation>
    <scope>NUCLEOTIDE SEQUENCE [LARGE SCALE GENOMIC DNA]</scope>
    <source>
        <tissue evidence="2">Muscle</tissue>
    </source>
</reference>
<name>A0A5B7ISN9_PORTR</name>
<protein>
    <submittedName>
        <fullName evidence="2">Uncharacterized protein</fullName>
    </submittedName>
</protein>